<dbReference type="AlphaFoldDB" id="A0AAD9PJP5"/>
<dbReference type="RefSeq" id="XP_067802923.1">
    <property type="nucleotide sequence ID" value="XM_067947701.1"/>
</dbReference>
<organism evidence="1 2">
    <name type="scientific">Babesia duncani</name>
    <dbReference type="NCBI Taxonomy" id="323732"/>
    <lineage>
        <taxon>Eukaryota</taxon>
        <taxon>Sar</taxon>
        <taxon>Alveolata</taxon>
        <taxon>Apicomplexa</taxon>
        <taxon>Aconoidasida</taxon>
        <taxon>Piroplasmida</taxon>
        <taxon>Babesiidae</taxon>
        <taxon>Babesia</taxon>
    </lineage>
</organism>
<protein>
    <submittedName>
        <fullName evidence="1">Uncharacterized protein</fullName>
    </submittedName>
</protein>
<name>A0AAD9PJP5_9APIC</name>
<dbReference type="EMBL" id="JALLKP010000003">
    <property type="protein sequence ID" value="KAK2196081.1"/>
    <property type="molecule type" value="Genomic_DNA"/>
</dbReference>
<comment type="caution">
    <text evidence="1">The sequence shown here is derived from an EMBL/GenBank/DDBJ whole genome shotgun (WGS) entry which is preliminary data.</text>
</comment>
<sequence length="248" mass="28875">MANADPQSHDFPSFHLDLDQILPASGDIQIDSDTGNVIISTDSERLEISSRCIDVTVMRNILFCYHFLNTTDRDYVNSSEAKYVIERMQEENPELYNILCNVMKVTFEYPGDTSDVWKNDFIIRLREYISTIQQDVTSPLSCLKLTENPIIQYFENLDKACRKEANGDHSKTSLEDDDEKECTFKPKINRYTLGPDVINKREEITNMQHLGNVLNRQHEHSLFNEYIIFNLNSSENWNETLRELDTCK</sequence>
<dbReference type="KEGG" id="bdw:94336978"/>
<evidence type="ECO:0000313" key="2">
    <source>
        <dbReference type="Proteomes" id="UP001214638"/>
    </source>
</evidence>
<reference evidence="1" key="1">
    <citation type="journal article" date="2023" name="Nat. Microbiol.">
        <title>Babesia duncani multi-omics identifies virulence factors and drug targets.</title>
        <authorList>
            <person name="Singh P."/>
            <person name="Lonardi S."/>
            <person name="Liang Q."/>
            <person name="Vydyam P."/>
            <person name="Khabirova E."/>
            <person name="Fang T."/>
            <person name="Gihaz S."/>
            <person name="Thekkiniath J."/>
            <person name="Munshi M."/>
            <person name="Abel S."/>
            <person name="Ciampossin L."/>
            <person name="Batugedara G."/>
            <person name="Gupta M."/>
            <person name="Lu X.M."/>
            <person name="Lenz T."/>
            <person name="Chakravarty S."/>
            <person name="Cornillot E."/>
            <person name="Hu Y."/>
            <person name="Ma W."/>
            <person name="Gonzalez L.M."/>
            <person name="Sanchez S."/>
            <person name="Estrada K."/>
            <person name="Sanchez-Flores A."/>
            <person name="Montero E."/>
            <person name="Harb O.S."/>
            <person name="Le Roch K.G."/>
            <person name="Mamoun C.B."/>
        </authorList>
    </citation>
    <scope>NUCLEOTIDE SEQUENCE</scope>
    <source>
        <strain evidence="1">WA1</strain>
    </source>
</reference>
<accession>A0AAD9PJP5</accession>
<evidence type="ECO:0000313" key="1">
    <source>
        <dbReference type="EMBL" id="KAK2196081.1"/>
    </source>
</evidence>
<keyword evidence="2" id="KW-1185">Reference proteome</keyword>
<dbReference type="GeneID" id="94336978"/>
<proteinExistence type="predicted"/>
<gene>
    <name evidence="1" type="ORF">BdWA1_002681</name>
</gene>
<dbReference type="Proteomes" id="UP001214638">
    <property type="component" value="Unassembled WGS sequence"/>
</dbReference>